<protein>
    <submittedName>
        <fullName evidence="1">Uncharacterized protein</fullName>
    </submittedName>
</protein>
<reference evidence="2" key="1">
    <citation type="journal article" date="2018" name="Nat. Microbiol.">
        <title>Leveraging single-cell genomics to expand the fungal tree of life.</title>
        <authorList>
            <person name="Ahrendt S.R."/>
            <person name="Quandt C.A."/>
            <person name="Ciobanu D."/>
            <person name="Clum A."/>
            <person name="Salamov A."/>
            <person name="Andreopoulos B."/>
            <person name="Cheng J.F."/>
            <person name="Woyke T."/>
            <person name="Pelin A."/>
            <person name="Henrissat B."/>
            <person name="Reynolds N.K."/>
            <person name="Benny G.L."/>
            <person name="Smith M.E."/>
            <person name="James T.Y."/>
            <person name="Grigoriev I.V."/>
        </authorList>
    </citation>
    <scope>NUCLEOTIDE SEQUENCE [LARGE SCALE GENOMIC DNA]</scope>
</reference>
<gene>
    <name evidence="1" type="ORF">BDK51DRAFT_34396</name>
</gene>
<sequence length="113" mass="12507">MLATIDSLLTDNVAPQLQPSLSVASNSVTKPLTEHLLATAIVDPCLAPFDWQPYLQLLRLSTSPKATMDREVRELARFLLLKAVARDLDGTILSPPAEIDELWHALLQFPGQY</sequence>
<dbReference type="EMBL" id="KZ996085">
    <property type="protein sequence ID" value="RKO89447.1"/>
    <property type="molecule type" value="Genomic_DNA"/>
</dbReference>
<evidence type="ECO:0000313" key="2">
    <source>
        <dbReference type="Proteomes" id="UP000269721"/>
    </source>
</evidence>
<proteinExistence type="predicted"/>
<keyword evidence="2" id="KW-1185">Reference proteome</keyword>
<name>A0A4V1IRB2_9FUNG</name>
<evidence type="ECO:0000313" key="1">
    <source>
        <dbReference type="EMBL" id="RKO89447.1"/>
    </source>
</evidence>
<dbReference type="Proteomes" id="UP000269721">
    <property type="component" value="Unassembled WGS sequence"/>
</dbReference>
<dbReference type="AlphaFoldDB" id="A0A4V1IRB2"/>
<accession>A0A4V1IRB2</accession>
<organism evidence="1 2">
    <name type="scientific">Blyttiomyces helicus</name>
    <dbReference type="NCBI Taxonomy" id="388810"/>
    <lineage>
        <taxon>Eukaryota</taxon>
        <taxon>Fungi</taxon>
        <taxon>Fungi incertae sedis</taxon>
        <taxon>Chytridiomycota</taxon>
        <taxon>Chytridiomycota incertae sedis</taxon>
        <taxon>Chytridiomycetes</taxon>
        <taxon>Chytridiomycetes incertae sedis</taxon>
        <taxon>Blyttiomyces</taxon>
    </lineage>
</organism>